<reference evidence="2 3" key="1">
    <citation type="submission" date="2020-01" db="EMBL/GenBank/DDBJ databases">
        <title>Identification and distribution of gene clusters putatively required for synthesis of sphingolipid metabolism inhibitors in phylogenetically diverse species of the filamentous fungus Fusarium.</title>
        <authorList>
            <person name="Kim H.-S."/>
            <person name="Busman M."/>
            <person name="Brown D.W."/>
            <person name="Divon H."/>
            <person name="Uhlig S."/>
            <person name="Proctor R.H."/>
        </authorList>
    </citation>
    <scope>NUCLEOTIDE SEQUENCE [LARGE SCALE GENOMIC DNA]</scope>
    <source>
        <strain evidence="2 3">NRRL 20459</strain>
    </source>
</reference>
<name>A0A8H4PC80_9HYPO</name>
<organism evidence="2 3">
    <name type="scientific">Fusarium albosuccineum</name>
    <dbReference type="NCBI Taxonomy" id="1237068"/>
    <lineage>
        <taxon>Eukaryota</taxon>
        <taxon>Fungi</taxon>
        <taxon>Dikarya</taxon>
        <taxon>Ascomycota</taxon>
        <taxon>Pezizomycotina</taxon>
        <taxon>Sordariomycetes</taxon>
        <taxon>Hypocreomycetidae</taxon>
        <taxon>Hypocreales</taxon>
        <taxon>Nectriaceae</taxon>
        <taxon>Fusarium</taxon>
        <taxon>Fusarium decemcellulare species complex</taxon>
    </lineage>
</organism>
<proteinExistence type="predicted"/>
<protein>
    <submittedName>
        <fullName evidence="2">PTK9 tyrosine kinase 9</fullName>
    </submittedName>
</protein>
<keyword evidence="2" id="KW-0418">Kinase</keyword>
<accession>A0A8H4PC80</accession>
<evidence type="ECO:0000256" key="1">
    <source>
        <dbReference type="SAM" id="MobiDB-lite"/>
    </source>
</evidence>
<sequence length="163" mass="18395">MSTESTERKTINVPASSEQREERLRGLLDDRTKTALHELQEGELLQLTVDYAEHEAQFTNSYKEVAPESVGEYFASPSPQTFFFYRYPGSGAVVLIWTRYPLATSTKHTNAQNRVRWDLALVAEREGIEALHMLKITSQNDVTAESLREAVNSSVSQGTNNLE</sequence>
<dbReference type="Proteomes" id="UP000554235">
    <property type="component" value="Unassembled WGS sequence"/>
</dbReference>
<keyword evidence="3" id="KW-1185">Reference proteome</keyword>
<comment type="caution">
    <text evidence="2">The sequence shown here is derived from an EMBL/GenBank/DDBJ whole genome shotgun (WGS) entry which is preliminary data.</text>
</comment>
<dbReference type="GO" id="GO:0016301">
    <property type="term" value="F:kinase activity"/>
    <property type="evidence" value="ECO:0007669"/>
    <property type="project" value="UniProtKB-KW"/>
</dbReference>
<feature type="compositionally biased region" description="Basic and acidic residues" evidence="1">
    <location>
        <begin position="1"/>
        <end position="10"/>
    </location>
</feature>
<dbReference type="OrthoDB" id="10006997at2759"/>
<feature type="region of interest" description="Disordered" evidence="1">
    <location>
        <begin position="1"/>
        <end position="22"/>
    </location>
</feature>
<gene>
    <name evidence="2" type="ORF">FALBO_7705</name>
</gene>
<dbReference type="EMBL" id="JAADYS010001031">
    <property type="protein sequence ID" value="KAF4465453.1"/>
    <property type="molecule type" value="Genomic_DNA"/>
</dbReference>
<keyword evidence="2" id="KW-0808">Transferase</keyword>
<evidence type="ECO:0000313" key="3">
    <source>
        <dbReference type="Proteomes" id="UP000554235"/>
    </source>
</evidence>
<dbReference type="AlphaFoldDB" id="A0A8H4PC80"/>
<evidence type="ECO:0000313" key="2">
    <source>
        <dbReference type="EMBL" id="KAF4465453.1"/>
    </source>
</evidence>